<dbReference type="EMBL" id="CP144701">
    <property type="protein sequence ID" value="WVZ26903.1"/>
    <property type="molecule type" value="Genomic_DNA"/>
</dbReference>
<keyword evidence="1" id="KW-0812">Transmembrane</keyword>
<evidence type="ECO:0000256" key="1">
    <source>
        <dbReference type="SAM" id="Phobius"/>
    </source>
</evidence>
<dbReference type="AlphaFoldDB" id="A0AAQ3PK67"/>
<keyword evidence="1" id="KW-1133">Transmembrane helix</keyword>
<evidence type="ECO:0000313" key="3">
    <source>
        <dbReference type="Proteomes" id="UP001374535"/>
    </source>
</evidence>
<reference evidence="2 3" key="1">
    <citation type="journal article" date="2023" name="Life. Sci Alliance">
        <title>Evolutionary insights into 3D genome organization and epigenetic landscape of Vigna mungo.</title>
        <authorList>
            <person name="Junaid A."/>
            <person name="Singh B."/>
            <person name="Bhatia S."/>
        </authorList>
    </citation>
    <scope>NUCLEOTIDE SEQUENCE [LARGE SCALE GENOMIC DNA]</scope>
    <source>
        <strain evidence="2">Urdbean</strain>
    </source>
</reference>
<geneLocation type="mitochondrion" evidence="2"/>
<dbReference type="Proteomes" id="UP001374535">
    <property type="component" value="Mitochondrion MT"/>
</dbReference>
<keyword evidence="1" id="KW-0472">Membrane</keyword>
<feature type="transmembrane region" description="Helical" evidence="1">
    <location>
        <begin position="15"/>
        <end position="34"/>
    </location>
</feature>
<organism evidence="2 3">
    <name type="scientific">Vigna mungo</name>
    <name type="common">Black gram</name>
    <name type="synonym">Phaseolus mungo</name>
    <dbReference type="NCBI Taxonomy" id="3915"/>
    <lineage>
        <taxon>Eukaryota</taxon>
        <taxon>Viridiplantae</taxon>
        <taxon>Streptophyta</taxon>
        <taxon>Embryophyta</taxon>
        <taxon>Tracheophyta</taxon>
        <taxon>Spermatophyta</taxon>
        <taxon>Magnoliopsida</taxon>
        <taxon>eudicotyledons</taxon>
        <taxon>Gunneridae</taxon>
        <taxon>Pentapetalae</taxon>
        <taxon>rosids</taxon>
        <taxon>fabids</taxon>
        <taxon>Fabales</taxon>
        <taxon>Fabaceae</taxon>
        <taxon>Papilionoideae</taxon>
        <taxon>50 kb inversion clade</taxon>
        <taxon>NPAAA clade</taxon>
        <taxon>indigoferoid/millettioid clade</taxon>
        <taxon>Phaseoleae</taxon>
        <taxon>Vigna</taxon>
    </lineage>
</organism>
<proteinExistence type="predicted"/>
<accession>A0AAQ3PK67</accession>
<name>A0AAQ3PK67_VIGMU</name>
<keyword evidence="3" id="KW-1185">Reference proteome</keyword>
<evidence type="ECO:0000313" key="2">
    <source>
        <dbReference type="EMBL" id="WVZ26903.1"/>
    </source>
</evidence>
<gene>
    <name evidence="2" type="ORF">V8G54_000066</name>
</gene>
<evidence type="ECO:0008006" key="4">
    <source>
        <dbReference type="Google" id="ProtNLM"/>
    </source>
</evidence>
<protein>
    <recommendedName>
        <fullName evidence="4">Transmembrane protein</fullName>
    </recommendedName>
</protein>
<keyword evidence="2" id="KW-0496">Mitochondrion</keyword>
<sequence>MWNWLDSVFQDNQRGWLFLGFLYIVYLCYALILHRKDRKELETKMMEKERIEEIEFHYSWKGVKVRMRCTPYQKPGRHPCPWSISGSFLSFYLFRACILEVV</sequence>